<keyword evidence="7 9" id="KW-0505">Motor protein</keyword>
<feature type="region of interest" description="Disordered" evidence="10">
    <location>
        <begin position="164"/>
        <end position="186"/>
    </location>
</feature>
<evidence type="ECO:0000313" key="13">
    <source>
        <dbReference type="Proteomes" id="UP000694522"/>
    </source>
</evidence>
<keyword evidence="2" id="KW-0677">Repeat</keyword>
<dbReference type="AlphaFoldDB" id="A0A8B9IU88"/>
<dbReference type="GO" id="GO:0007605">
    <property type="term" value="P:sensory perception of sound"/>
    <property type="evidence" value="ECO:0007669"/>
    <property type="project" value="TreeGrafter"/>
</dbReference>
<comment type="similarity">
    <text evidence="1 9">Belongs to the TRAFAC class myosin-kinesin ATPase superfamily. Myosin family.</text>
</comment>
<evidence type="ECO:0000256" key="1">
    <source>
        <dbReference type="ARBA" id="ARBA00008314"/>
    </source>
</evidence>
<dbReference type="PANTHER" id="PTHR13140">
    <property type="entry name" value="MYOSIN"/>
    <property type="match status" value="1"/>
</dbReference>
<dbReference type="GO" id="GO:0030048">
    <property type="term" value="P:actin filament-based movement"/>
    <property type="evidence" value="ECO:0007669"/>
    <property type="project" value="TreeGrafter"/>
</dbReference>
<dbReference type="InterPro" id="IPR001609">
    <property type="entry name" value="Myosin_head_motor_dom-like"/>
</dbReference>
<dbReference type="InterPro" id="IPR027417">
    <property type="entry name" value="P-loop_NTPase"/>
</dbReference>
<dbReference type="GO" id="GO:0005903">
    <property type="term" value="C:brush border"/>
    <property type="evidence" value="ECO:0007669"/>
    <property type="project" value="TreeGrafter"/>
</dbReference>
<evidence type="ECO:0000256" key="10">
    <source>
        <dbReference type="SAM" id="MobiDB-lite"/>
    </source>
</evidence>
<dbReference type="Gene3D" id="1.20.120.720">
    <property type="entry name" value="Myosin VI head, motor domain, U50 subdomain"/>
    <property type="match status" value="1"/>
</dbReference>
<dbReference type="GO" id="GO:0005886">
    <property type="term" value="C:plasma membrane"/>
    <property type="evidence" value="ECO:0007669"/>
    <property type="project" value="TreeGrafter"/>
</dbReference>
<name>A0A8B9IU88_9PSIT</name>
<evidence type="ECO:0000256" key="3">
    <source>
        <dbReference type="ARBA" id="ARBA00022741"/>
    </source>
</evidence>
<evidence type="ECO:0000256" key="9">
    <source>
        <dbReference type="PROSITE-ProRule" id="PRU00782"/>
    </source>
</evidence>
<sequence>QHPRSCPAMEATNPLLDAAAIGDLVLLDPLSEDSLLRTLRERFQRGDIYTYIGNVLISVNPYQPLPIYSPEKVQEYHNCNFFAVKPHIYAIADDAYRSLRDRDRDQCILITGESGAGKTEASKLVMSYVAAVSSKGEEVDKVKEQLLQSNPVLEAFGNAKTIRNDNSSRFGSSTTVSSDPPSSGGSPCIAQPMTLPLPTDLLEKSRIVRHVRGERNFHIFYQLLAGGSVQLLRRSQPHSTGSKRGSMGGYAARVCPQDAMRVIGFSPTEVTELLEVTAVVLKLGNVELSSSYQASGMEACSITEPQGRAGDGTGAGPPLLSPCSTPLSWLHPCATPLCTQVKPGKQRKVMGVLDIYGFEIFQDNGFEQFIINYCNEKLQQIFILLTLKEEQEEYVREGIQWTPVEFFDNSIICNLIENSKSGILAMLDEECLRPGVVNEDTFLTKLNLLFATHNLPPQCFRIHHYAGKVTYNVTGFIEKNNDLLFRDLSQAMWAARHPLLRSLFPEGDPQKASLKLPPTAGSQFKASVAMLMKNLYSKNPNYIRCIKPNETKAAMLFTPELVLAQARYLGLMENVRVRRAGYAFRQLYGSFLERYKVLGSRTWPRWTGTDR</sequence>
<evidence type="ECO:0000256" key="2">
    <source>
        <dbReference type="ARBA" id="ARBA00022737"/>
    </source>
</evidence>
<dbReference type="GO" id="GO:0007015">
    <property type="term" value="P:actin filament organization"/>
    <property type="evidence" value="ECO:0007669"/>
    <property type="project" value="TreeGrafter"/>
</dbReference>
<proteinExistence type="inferred from homology"/>
<dbReference type="Proteomes" id="UP000694522">
    <property type="component" value="Unplaced"/>
</dbReference>
<dbReference type="Gene3D" id="1.10.10.820">
    <property type="match status" value="1"/>
</dbReference>
<reference evidence="12" key="1">
    <citation type="submission" date="2025-08" db="UniProtKB">
        <authorList>
            <consortium name="Ensembl"/>
        </authorList>
    </citation>
    <scope>IDENTIFICATION</scope>
</reference>
<evidence type="ECO:0000256" key="4">
    <source>
        <dbReference type="ARBA" id="ARBA00022840"/>
    </source>
</evidence>
<dbReference type="GO" id="GO:0016459">
    <property type="term" value="C:myosin complex"/>
    <property type="evidence" value="ECO:0007669"/>
    <property type="project" value="UniProtKB-KW"/>
</dbReference>
<protein>
    <submittedName>
        <fullName evidence="12">Myosin IA</fullName>
    </submittedName>
</protein>
<evidence type="ECO:0000256" key="5">
    <source>
        <dbReference type="ARBA" id="ARBA00022860"/>
    </source>
</evidence>
<feature type="region of interest" description="Actin-binding" evidence="9">
    <location>
        <begin position="528"/>
        <end position="550"/>
    </location>
</feature>
<dbReference type="InterPro" id="IPR036961">
    <property type="entry name" value="Kinesin_motor_dom_sf"/>
</dbReference>
<dbReference type="PANTHER" id="PTHR13140:SF291">
    <property type="entry name" value="UNCONVENTIONAL MYOSIN-IA"/>
    <property type="match status" value="1"/>
</dbReference>
<keyword evidence="4 9" id="KW-0067">ATP-binding</keyword>
<dbReference type="PROSITE" id="PS51456">
    <property type="entry name" value="MYOSIN_MOTOR"/>
    <property type="match status" value="1"/>
</dbReference>
<dbReference type="GO" id="GO:0005516">
    <property type="term" value="F:calmodulin binding"/>
    <property type="evidence" value="ECO:0007669"/>
    <property type="project" value="UniProtKB-KW"/>
</dbReference>
<dbReference type="Ensembl" id="ENSACOT00000006682.1">
    <property type="protein sequence ID" value="ENSACOP00000006450.1"/>
    <property type="gene ID" value="ENSACOG00000004503.1"/>
</dbReference>
<dbReference type="PRINTS" id="PR00193">
    <property type="entry name" value="MYOSINHEAVY"/>
</dbReference>
<dbReference type="Gene3D" id="1.20.58.530">
    <property type="match status" value="1"/>
</dbReference>
<dbReference type="SMART" id="SM00242">
    <property type="entry name" value="MYSc"/>
    <property type="match status" value="1"/>
</dbReference>
<dbReference type="GO" id="GO:0005524">
    <property type="term" value="F:ATP binding"/>
    <property type="evidence" value="ECO:0007669"/>
    <property type="project" value="UniProtKB-UniRule"/>
</dbReference>
<evidence type="ECO:0000256" key="8">
    <source>
        <dbReference type="ARBA" id="ARBA00023203"/>
    </source>
</evidence>
<reference evidence="12" key="2">
    <citation type="submission" date="2025-09" db="UniProtKB">
        <authorList>
            <consortium name="Ensembl"/>
        </authorList>
    </citation>
    <scope>IDENTIFICATION</scope>
</reference>
<keyword evidence="5" id="KW-0112">Calmodulin-binding</keyword>
<keyword evidence="3 9" id="KW-0547">Nucleotide-binding</keyword>
<keyword evidence="8 9" id="KW-0009">Actin-binding</keyword>
<dbReference type="Pfam" id="PF00063">
    <property type="entry name" value="Myosin_head"/>
    <property type="match status" value="2"/>
</dbReference>
<evidence type="ECO:0000313" key="12">
    <source>
        <dbReference type="Ensembl" id="ENSACOP00000006450.1"/>
    </source>
</evidence>
<evidence type="ECO:0000256" key="6">
    <source>
        <dbReference type="ARBA" id="ARBA00023123"/>
    </source>
</evidence>
<feature type="binding site" evidence="9">
    <location>
        <begin position="112"/>
        <end position="119"/>
    </location>
    <ligand>
        <name>ATP</name>
        <dbReference type="ChEBI" id="CHEBI:30616"/>
    </ligand>
</feature>
<dbReference type="Gene3D" id="3.40.850.10">
    <property type="entry name" value="Kinesin motor domain"/>
    <property type="match status" value="2"/>
</dbReference>
<evidence type="ECO:0000259" key="11">
    <source>
        <dbReference type="PROSITE" id="PS51456"/>
    </source>
</evidence>
<dbReference type="GO" id="GO:0006897">
    <property type="term" value="P:endocytosis"/>
    <property type="evidence" value="ECO:0007669"/>
    <property type="project" value="TreeGrafter"/>
</dbReference>
<accession>A0A8B9IU88</accession>
<dbReference type="SUPFAM" id="SSF52540">
    <property type="entry name" value="P-loop containing nucleoside triphosphate hydrolases"/>
    <property type="match status" value="1"/>
</dbReference>
<feature type="domain" description="Myosin motor" evidence="11">
    <location>
        <begin position="19"/>
        <end position="611"/>
    </location>
</feature>
<organism evidence="12 13">
    <name type="scientific">Amazona collaria</name>
    <name type="common">yellow-billed parrot</name>
    <dbReference type="NCBI Taxonomy" id="241587"/>
    <lineage>
        <taxon>Eukaryota</taxon>
        <taxon>Metazoa</taxon>
        <taxon>Chordata</taxon>
        <taxon>Craniata</taxon>
        <taxon>Vertebrata</taxon>
        <taxon>Euteleostomi</taxon>
        <taxon>Archelosauria</taxon>
        <taxon>Archosauria</taxon>
        <taxon>Dinosauria</taxon>
        <taxon>Saurischia</taxon>
        <taxon>Theropoda</taxon>
        <taxon>Coelurosauria</taxon>
        <taxon>Aves</taxon>
        <taxon>Neognathae</taxon>
        <taxon>Neoaves</taxon>
        <taxon>Telluraves</taxon>
        <taxon>Australaves</taxon>
        <taxon>Psittaciformes</taxon>
        <taxon>Psittacidae</taxon>
        <taxon>Amazona</taxon>
    </lineage>
</organism>
<keyword evidence="6 9" id="KW-0518">Myosin</keyword>
<dbReference type="GO" id="GO:0000146">
    <property type="term" value="F:microfilament motor activity"/>
    <property type="evidence" value="ECO:0007669"/>
    <property type="project" value="TreeGrafter"/>
</dbReference>
<keyword evidence="13" id="KW-1185">Reference proteome</keyword>
<dbReference type="GO" id="GO:0005737">
    <property type="term" value="C:cytoplasm"/>
    <property type="evidence" value="ECO:0007669"/>
    <property type="project" value="TreeGrafter"/>
</dbReference>
<dbReference type="GO" id="GO:0005902">
    <property type="term" value="C:microvillus"/>
    <property type="evidence" value="ECO:0007669"/>
    <property type="project" value="TreeGrafter"/>
</dbReference>
<evidence type="ECO:0000256" key="7">
    <source>
        <dbReference type="ARBA" id="ARBA00023175"/>
    </source>
</evidence>
<dbReference type="GO" id="GO:0051015">
    <property type="term" value="F:actin filament binding"/>
    <property type="evidence" value="ECO:0007669"/>
    <property type="project" value="TreeGrafter"/>
</dbReference>
<dbReference type="FunFam" id="1.20.58.530:FF:000004">
    <property type="entry name" value="Unconventional myosin ID"/>
    <property type="match status" value="1"/>
</dbReference>
<feature type="compositionally biased region" description="Low complexity" evidence="10">
    <location>
        <begin position="167"/>
        <end position="186"/>
    </location>
</feature>